<keyword evidence="1" id="KW-0472">Membrane</keyword>
<dbReference type="NCBIfam" id="TIGR02532">
    <property type="entry name" value="IV_pilin_GFxxxE"/>
    <property type="match status" value="1"/>
</dbReference>
<dbReference type="Pfam" id="PF07963">
    <property type="entry name" value="N_methyl"/>
    <property type="match status" value="1"/>
</dbReference>
<reference evidence="2 3" key="1">
    <citation type="submission" date="2019-03" db="EMBL/GenBank/DDBJ databases">
        <title>Subsurface microbial communities from deep shales in Ohio and West Virginia, USA.</title>
        <authorList>
            <person name="Wrighton K."/>
        </authorList>
    </citation>
    <scope>NUCLEOTIDE SEQUENCE [LARGE SCALE GENOMIC DNA]</scope>
    <source>
        <strain evidence="2 3">MSL 7</strain>
    </source>
</reference>
<dbReference type="RefSeq" id="WP_133529984.1">
    <property type="nucleotide sequence ID" value="NZ_SNXX01000006.1"/>
</dbReference>
<evidence type="ECO:0000313" key="2">
    <source>
        <dbReference type="EMBL" id="TDP96951.1"/>
    </source>
</evidence>
<organism evidence="2 3">
    <name type="scientific">Halanaerobium saccharolyticum</name>
    <dbReference type="NCBI Taxonomy" id="43595"/>
    <lineage>
        <taxon>Bacteria</taxon>
        <taxon>Bacillati</taxon>
        <taxon>Bacillota</taxon>
        <taxon>Clostridia</taxon>
        <taxon>Halanaerobiales</taxon>
        <taxon>Halanaerobiaceae</taxon>
        <taxon>Halanaerobium</taxon>
    </lineage>
</organism>
<name>A0A4R6SAR8_9FIRM</name>
<accession>A0A4R6SAR8</accession>
<gene>
    <name evidence="2" type="ORF">C7957_10646</name>
</gene>
<dbReference type="Proteomes" id="UP000295176">
    <property type="component" value="Unassembled WGS sequence"/>
</dbReference>
<comment type="caution">
    <text evidence="2">The sequence shown here is derived from an EMBL/GenBank/DDBJ whole genome shotgun (WGS) entry which is preliminary data.</text>
</comment>
<sequence length="172" mass="20170">MKFLKKEKGFTLIELMLTIAIVGIITVAVYNSYFGSVRAWNYNKNRLEVQRAQDLTYRWISKYAKQATFINPNYSDNKNYQDGDKLYLEYLDQDGNLKKVAFGRENTATDYLYFYDLDSGTKRKIGDFKFSSLSFDYSNDLIKMEAEIFNEENSNYKFSSSFNPRLNNITTP</sequence>
<proteinExistence type="predicted"/>
<dbReference type="EMBL" id="SNXX01000006">
    <property type="protein sequence ID" value="TDP96951.1"/>
    <property type="molecule type" value="Genomic_DNA"/>
</dbReference>
<evidence type="ECO:0000313" key="3">
    <source>
        <dbReference type="Proteomes" id="UP000295176"/>
    </source>
</evidence>
<dbReference type="SUPFAM" id="SSF54523">
    <property type="entry name" value="Pili subunits"/>
    <property type="match status" value="1"/>
</dbReference>
<protein>
    <submittedName>
        <fullName evidence="2">Prepilin-type N-terminal cleavage/methylation domain-containing protein</fullName>
    </submittedName>
</protein>
<evidence type="ECO:0000256" key="1">
    <source>
        <dbReference type="SAM" id="Phobius"/>
    </source>
</evidence>
<dbReference type="InterPro" id="IPR012902">
    <property type="entry name" value="N_methyl_site"/>
</dbReference>
<keyword evidence="1" id="KW-1133">Transmembrane helix</keyword>
<keyword evidence="1" id="KW-0812">Transmembrane</keyword>
<dbReference type="AlphaFoldDB" id="A0A4R6SAR8"/>
<dbReference type="Gene3D" id="3.30.700.10">
    <property type="entry name" value="Glycoprotein, Type 4 Pilin"/>
    <property type="match status" value="1"/>
</dbReference>
<dbReference type="InterPro" id="IPR045584">
    <property type="entry name" value="Pilin-like"/>
</dbReference>
<dbReference type="PROSITE" id="PS00409">
    <property type="entry name" value="PROKAR_NTER_METHYL"/>
    <property type="match status" value="1"/>
</dbReference>
<feature type="transmembrane region" description="Helical" evidence="1">
    <location>
        <begin position="12"/>
        <end position="33"/>
    </location>
</feature>